<proteinExistence type="predicted"/>
<organism evidence="3 4">
    <name type="scientific">Kushneria sinocarnis</name>
    <dbReference type="NCBI Taxonomy" id="595502"/>
    <lineage>
        <taxon>Bacteria</taxon>
        <taxon>Pseudomonadati</taxon>
        <taxon>Pseudomonadota</taxon>
        <taxon>Gammaproteobacteria</taxon>
        <taxon>Oceanospirillales</taxon>
        <taxon>Halomonadaceae</taxon>
        <taxon>Kushneria</taxon>
    </lineage>
</organism>
<sequence length="206" mass="22530">MDTQPESYTNLPLHTLDGVRDIRRPDTRAASASLDMDSPAIALLTDFSEVRAHTIAAGASASQAHETMKNNGIHMLLVLDDDGHFAGIVSARILFGGRAITLAMQQYEVNREDVTVEMIRTPREELHAIEYRRLERATLGDLVQTLRTSGDRHVLITDGDCDTSDCRIRGVVSASDVSHALGINLDHPPEAHSFSAIRSVVLGHDL</sequence>
<dbReference type="EMBL" id="RBIN01000003">
    <property type="protein sequence ID" value="RKR06281.1"/>
    <property type="molecule type" value="Genomic_DNA"/>
</dbReference>
<gene>
    <name evidence="3" type="ORF">C7446_1220</name>
</gene>
<comment type="caution">
    <text evidence="3">The sequence shown here is derived from an EMBL/GenBank/DDBJ whole genome shotgun (WGS) entry which is preliminary data.</text>
</comment>
<name>A0A420WYR7_9GAMM</name>
<dbReference type="PROSITE" id="PS51371">
    <property type="entry name" value="CBS"/>
    <property type="match status" value="1"/>
</dbReference>
<dbReference type="InterPro" id="IPR046342">
    <property type="entry name" value="CBS_dom_sf"/>
</dbReference>
<dbReference type="Gene3D" id="3.10.580.10">
    <property type="entry name" value="CBS-domain"/>
    <property type="match status" value="1"/>
</dbReference>
<dbReference type="Proteomes" id="UP000281975">
    <property type="component" value="Unassembled WGS sequence"/>
</dbReference>
<dbReference type="Pfam" id="PF00571">
    <property type="entry name" value="CBS"/>
    <property type="match status" value="1"/>
</dbReference>
<dbReference type="AlphaFoldDB" id="A0A420WYR7"/>
<protein>
    <submittedName>
        <fullName evidence="3">CBS domain protein</fullName>
    </submittedName>
</protein>
<dbReference type="SUPFAM" id="SSF54631">
    <property type="entry name" value="CBS-domain pair"/>
    <property type="match status" value="1"/>
</dbReference>
<evidence type="ECO:0000259" key="2">
    <source>
        <dbReference type="PROSITE" id="PS51371"/>
    </source>
</evidence>
<dbReference type="RefSeq" id="WP_121172201.1">
    <property type="nucleotide sequence ID" value="NZ_RBIN01000003.1"/>
</dbReference>
<dbReference type="OrthoDB" id="6181416at2"/>
<keyword evidence="4" id="KW-1185">Reference proteome</keyword>
<reference evidence="3 4" key="1">
    <citation type="submission" date="2018-10" db="EMBL/GenBank/DDBJ databases">
        <title>Genomic Encyclopedia of Type Strains, Phase IV (KMG-IV): sequencing the most valuable type-strain genomes for metagenomic binning, comparative biology and taxonomic classification.</title>
        <authorList>
            <person name="Goeker M."/>
        </authorList>
    </citation>
    <scope>NUCLEOTIDE SEQUENCE [LARGE SCALE GENOMIC DNA]</scope>
    <source>
        <strain evidence="3 4">DSM 23229</strain>
    </source>
</reference>
<evidence type="ECO:0000256" key="1">
    <source>
        <dbReference type="PROSITE-ProRule" id="PRU00703"/>
    </source>
</evidence>
<evidence type="ECO:0000313" key="4">
    <source>
        <dbReference type="Proteomes" id="UP000281975"/>
    </source>
</evidence>
<evidence type="ECO:0000313" key="3">
    <source>
        <dbReference type="EMBL" id="RKR06281.1"/>
    </source>
</evidence>
<accession>A0A420WYR7</accession>
<keyword evidence="1" id="KW-0129">CBS domain</keyword>
<feature type="domain" description="CBS" evidence="2">
    <location>
        <begin position="47"/>
        <end position="104"/>
    </location>
</feature>
<dbReference type="InterPro" id="IPR000644">
    <property type="entry name" value="CBS_dom"/>
</dbReference>